<dbReference type="Pfam" id="PF03140">
    <property type="entry name" value="DUF247"/>
    <property type="match status" value="1"/>
</dbReference>
<reference evidence="3" key="1">
    <citation type="submission" date="2013-07" db="EMBL/GenBank/DDBJ databases">
        <title>The genome of Eucalyptus grandis.</title>
        <authorList>
            <person name="Schmutz J."/>
            <person name="Hayes R."/>
            <person name="Myburg A."/>
            <person name="Tuskan G."/>
            <person name="Grattapaglia D."/>
            <person name="Rokhsar D.S."/>
        </authorList>
    </citation>
    <scope>NUCLEOTIDE SEQUENCE</scope>
    <source>
        <tissue evidence="3">Leaf extractions</tissue>
    </source>
</reference>
<dbReference type="eggNOG" id="ENOG502QUEM">
    <property type="taxonomic scope" value="Eukaryota"/>
</dbReference>
<accession>A0A059AAW9</accession>
<dbReference type="Gramene" id="KCW50811">
    <property type="protein sequence ID" value="KCW50811"/>
    <property type="gene ID" value="EUGRSUZ_J00472"/>
</dbReference>
<dbReference type="InParanoid" id="A0A059AAW9"/>
<keyword evidence="2" id="KW-1133">Transmembrane helix</keyword>
<feature type="compositionally biased region" description="Acidic residues" evidence="1">
    <location>
        <begin position="15"/>
        <end position="25"/>
    </location>
</feature>
<evidence type="ECO:0000256" key="1">
    <source>
        <dbReference type="SAM" id="MobiDB-lite"/>
    </source>
</evidence>
<proteinExistence type="predicted"/>
<dbReference type="AlphaFoldDB" id="A0A059AAW9"/>
<dbReference type="EMBL" id="KK198762">
    <property type="protein sequence ID" value="KCW50811.1"/>
    <property type="molecule type" value="Genomic_DNA"/>
</dbReference>
<dbReference type="OMA" id="ICARAKK"/>
<dbReference type="STRING" id="71139.A0A059AAW9"/>
<dbReference type="InterPro" id="IPR004158">
    <property type="entry name" value="DUF247_pln"/>
</dbReference>
<feature type="region of interest" description="Disordered" evidence="1">
    <location>
        <begin position="1"/>
        <end position="25"/>
    </location>
</feature>
<evidence type="ECO:0000313" key="3">
    <source>
        <dbReference type="EMBL" id="KCW50811.1"/>
    </source>
</evidence>
<protein>
    <submittedName>
        <fullName evidence="3">Uncharacterized protein</fullName>
    </submittedName>
</protein>
<dbReference type="PANTHER" id="PTHR31170:SF25">
    <property type="entry name" value="BNAA09G04570D PROTEIN"/>
    <property type="match status" value="1"/>
</dbReference>
<feature type="transmembrane region" description="Helical" evidence="2">
    <location>
        <begin position="434"/>
        <end position="458"/>
    </location>
</feature>
<sequence length="465" mass="53567">MPELEVSPRSTSFPEEFDEASSGDDDAVTSCLGRVGHQLEETSRLFSRESTSPPTIFRFPQSLTGVNWAEVPEIVSIGPYYRKSPNLPGFRRHKLFFLQSFLRRSKAGKESLVNCLAARKHRVRSCYSEPVNMTSAYFLEMMLLDCCFVLELLQIFDGKDGIKEGGRILRDPWIIPVVIRDLLKLGNQVPFFILVELSLLKMRGERRELAWTKHEVSKSRDNLCRLALGMFSQVYPICARAKKSFIEYPHHLLHLFYSALLREKRYPRENPPKYPPKSPLSDQSIPCVTKLWHSGIKFKSVKTNDFLGINLRKRVLEIPSITIDDSTTTMLINCLALEQSQGINDYISRDITDYISFMYCLISQPKDVSLLCSNGIITRFSHNDQYVANFFNELRKSIAFNVRDCHLSKQFEELESYYNSNWAYIKRTYFSSPWSVIAVFFAFLGIALTAIQTVYAVLGYHSRSR</sequence>
<dbReference type="PANTHER" id="PTHR31170">
    <property type="entry name" value="BNAC04G53230D PROTEIN"/>
    <property type="match status" value="1"/>
</dbReference>
<organism evidence="3">
    <name type="scientific">Eucalyptus grandis</name>
    <name type="common">Flooded gum</name>
    <dbReference type="NCBI Taxonomy" id="71139"/>
    <lineage>
        <taxon>Eukaryota</taxon>
        <taxon>Viridiplantae</taxon>
        <taxon>Streptophyta</taxon>
        <taxon>Embryophyta</taxon>
        <taxon>Tracheophyta</taxon>
        <taxon>Spermatophyta</taxon>
        <taxon>Magnoliopsida</taxon>
        <taxon>eudicotyledons</taxon>
        <taxon>Gunneridae</taxon>
        <taxon>Pentapetalae</taxon>
        <taxon>rosids</taxon>
        <taxon>malvids</taxon>
        <taxon>Myrtales</taxon>
        <taxon>Myrtaceae</taxon>
        <taxon>Myrtoideae</taxon>
        <taxon>Eucalypteae</taxon>
        <taxon>Eucalyptus</taxon>
    </lineage>
</organism>
<keyword evidence="2" id="KW-0472">Membrane</keyword>
<keyword evidence="2" id="KW-0812">Transmembrane</keyword>
<gene>
    <name evidence="3" type="ORF">EUGRSUZ_J00472</name>
</gene>
<name>A0A059AAW9_EUCGR</name>
<evidence type="ECO:0000256" key="2">
    <source>
        <dbReference type="SAM" id="Phobius"/>
    </source>
</evidence>